<feature type="transmembrane region" description="Helical" evidence="1">
    <location>
        <begin position="125"/>
        <end position="148"/>
    </location>
</feature>
<keyword evidence="1" id="KW-1133">Transmembrane helix</keyword>
<evidence type="ECO:0000259" key="2">
    <source>
        <dbReference type="PROSITE" id="PS50076"/>
    </source>
</evidence>
<keyword evidence="1" id="KW-0472">Membrane</keyword>
<dbReference type="EMBL" id="JASSZA010000004">
    <property type="protein sequence ID" value="KAK2114158.1"/>
    <property type="molecule type" value="Genomic_DNA"/>
</dbReference>
<dbReference type="PROSITE" id="PS50076">
    <property type="entry name" value="DNAJ_2"/>
    <property type="match status" value="1"/>
</dbReference>
<dbReference type="CDD" id="cd06257">
    <property type="entry name" value="DnaJ"/>
    <property type="match status" value="1"/>
</dbReference>
<dbReference type="Proteomes" id="UP001266305">
    <property type="component" value="Unassembled WGS sequence"/>
</dbReference>
<dbReference type="InterPro" id="IPR036869">
    <property type="entry name" value="J_dom_sf"/>
</dbReference>
<evidence type="ECO:0000256" key="1">
    <source>
        <dbReference type="SAM" id="Phobius"/>
    </source>
</evidence>
<reference evidence="3 4" key="1">
    <citation type="submission" date="2023-05" db="EMBL/GenBank/DDBJ databases">
        <title>B98-5 Cell Line De Novo Hybrid Assembly: An Optical Mapping Approach.</title>
        <authorList>
            <person name="Kananen K."/>
            <person name="Auerbach J.A."/>
            <person name="Kautto E."/>
            <person name="Blachly J.S."/>
        </authorList>
    </citation>
    <scope>NUCLEOTIDE SEQUENCE [LARGE SCALE GENOMIC DNA]</scope>
    <source>
        <strain evidence="3">B95-8</strain>
        <tissue evidence="3">Cell line</tissue>
    </source>
</reference>
<name>A0ABQ9W012_SAGOE</name>
<proteinExistence type="predicted"/>
<dbReference type="Gene3D" id="1.10.287.110">
    <property type="entry name" value="DnaJ domain"/>
    <property type="match status" value="1"/>
</dbReference>
<evidence type="ECO:0000313" key="3">
    <source>
        <dbReference type="EMBL" id="KAK2114158.1"/>
    </source>
</evidence>
<keyword evidence="4" id="KW-1185">Reference proteome</keyword>
<evidence type="ECO:0000313" key="4">
    <source>
        <dbReference type="Proteomes" id="UP001266305"/>
    </source>
</evidence>
<dbReference type="SMART" id="SM00271">
    <property type="entry name" value="DnaJ"/>
    <property type="match status" value="1"/>
</dbReference>
<dbReference type="PANTHER" id="PTHR24075:SF0">
    <property type="entry name" value="TRANSLOCATION PROTEIN SEC63 HOMOLOG"/>
    <property type="match status" value="1"/>
</dbReference>
<dbReference type="InterPro" id="IPR001623">
    <property type="entry name" value="DnaJ_domain"/>
</dbReference>
<accession>A0ABQ9W012</accession>
<dbReference type="PANTHER" id="PTHR24075">
    <property type="entry name" value="SEC63 DOMAIN-CONTAINING"/>
    <property type="match status" value="1"/>
</dbReference>
<gene>
    <name evidence="3" type="primary">SEC63_3</name>
    <name evidence="3" type="ORF">P7K49_008424</name>
</gene>
<keyword evidence="1" id="KW-0812">Transmembrane</keyword>
<sequence>MALLAVFNDSMKMLEVLILKEIVHSYGNQTLSGATVAEIKKQYRLLSLKFHPDKGGDEVMFMRIAKAYAATLDKYIPTQLLCRMKDLTDEESRKNWEEFGNPDGPQATSFGIALPAWIVDQKNSILVLLVYGLAFMVILPVVVGSWWYRSIRYSGDQILIRTTQIYTYFVYKTRNMDMKRLLMVLAGASEFDPQYNKDATSRPTDNVQIPQVRLISQIPQ</sequence>
<feature type="domain" description="J" evidence="2">
    <location>
        <begin position="12"/>
        <end position="100"/>
    </location>
</feature>
<comment type="caution">
    <text evidence="3">The sequence shown here is derived from an EMBL/GenBank/DDBJ whole genome shotgun (WGS) entry which is preliminary data.</text>
</comment>
<protein>
    <submittedName>
        <fullName evidence="3">Secretory subunit</fullName>
    </submittedName>
</protein>
<dbReference type="Pfam" id="PF00226">
    <property type="entry name" value="DnaJ"/>
    <property type="match status" value="1"/>
</dbReference>
<dbReference type="SUPFAM" id="SSF46565">
    <property type="entry name" value="Chaperone J-domain"/>
    <property type="match status" value="1"/>
</dbReference>
<organism evidence="3 4">
    <name type="scientific">Saguinus oedipus</name>
    <name type="common">Cotton-top tamarin</name>
    <name type="synonym">Oedipomidas oedipus</name>
    <dbReference type="NCBI Taxonomy" id="9490"/>
    <lineage>
        <taxon>Eukaryota</taxon>
        <taxon>Metazoa</taxon>
        <taxon>Chordata</taxon>
        <taxon>Craniata</taxon>
        <taxon>Vertebrata</taxon>
        <taxon>Euteleostomi</taxon>
        <taxon>Mammalia</taxon>
        <taxon>Eutheria</taxon>
        <taxon>Euarchontoglires</taxon>
        <taxon>Primates</taxon>
        <taxon>Haplorrhini</taxon>
        <taxon>Platyrrhini</taxon>
        <taxon>Cebidae</taxon>
        <taxon>Callitrichinae</taxon>
        <taxon>Saguinus</taxon>
    </lineage>
</organism>